<protein>
    <submittedName>
        <fullName evidence="3">Uncharacterized protein</fullName>
    </submittedName>
</protein>
<comment type="caution">
    <text evidence="3">The sequence shown here is derived from an EMBL/GenBank/DDBJ whole genome shotgun (WGS) entry which is preliminary data.</text>
</comment>
<keyword evidence="2" id="KW-0732">Signal</keyword>
<feature type="region of interest" description="Disordered" evidence="1">
    <location>
        <begin position="281"/>
        <end position="327"/>
    </location>
</feature>
<evidence type="ECO:0000256" key="2">
    <source>
        <dbReference type="SAM" id="SignalP"/>
    </source>
</evidence>
<dbReference type="Pfam" id="PF11327">
    <property type="entry name" value="Egh16-like"/>
    <property type="match status" value="1"/>
</dbReference>
<dbReference type="InterPro" id="IPR021476">
    <property type="entry name" value="Egh16-like"/>
</dbReference>
<feature type="chain" id="PRO_5043732063" evidence="2">
    <location>
        <begin position="24"/>
        <end position="327"/>
    </location>
</feature>
<keyword evidence="4" id="KW-1185">Reference proteome</keyword>
<dbReference type="PANTHER" id="PTHR34618:SF4">
    <property type="entry name" value="CAS1"/>
    <property type="match status" value="1"/>
</dbReference>
<dbReference type="Proteomes" id="UP001370758">
    <property type="component" value="Unassembled WGS sequence"/>
</dbReference>
<dbReference type="PANTHER" id="PTHR34618">
    <property type="entry name" value="SURFACE PROTEIN MAS1, PUTATIVE-RELATED"/>
    <property type="match status" value="1"/>
</dbReference>
<organism evidence="3 4">
    <name type="scientific">Arthrobotrys musiformis</name>
    <dbReference type="NCBI Taxonomy" id="47236"/>
    <lineage>
        <taxon>Eukaryota</taxon>
        <taxon>Fungi</taxon>
        <taxon>Dikarya</taxon>
        <taxon>Ascomycota</taxon>
        <taxon>Pezizomycotina</taxon>
        <taxon>Orbiliomycetes</taxon>
        <taxon>Orbiliales</taxon>
        <taxon>Orbiliaceae</taxon>
        <taxon>Arthrobotrys</taxon>
    </lineage>
</organism>
<feature type="signal peptide" evidence="2">
    <location>
        <begin position="1"/>
        <end position="23"/>
    </location>
</feature>
<sequence length="327" mass="36308">MQLKISPVIAATILATFIPHASAHCKFVDAWGDVTQANRGSGMLFDINVPMNGGAQNPFQLDVTVFSDPIVPPVPGHPLYGKRKWMQDGCGATLSTANLWRKMYDHIGWGKLSEWDMNYHWYMNYLPKAKEAFVQTLWELSKAEKANRVPQCSPGGWLYIQVHRVNQDGAGPFRCRIDTDGEGKYSIDAKIITQVSGNGGIECCKDQWKFPLKIAIPEDIQCNIKSGSTKNICVMRCENSAPNGPFGGCIPFQVPKQKQKPVEYSEPELITSPDYGYAGYDVGKGNTRDGYKAKRDIVKKLERRHANADPSPKDVGSPEDATRAPEN</sequence>
<evidence type="ECO:0000313" key="3">
    <source>
        <dbReference type="EMBL" id="KAK6498887.1"/>
    </source>
</evidence>
<reference evidence="3 4" key="1">
    <citation type="submission" date="2023-08" db="EMBL/GenBank/DDBJ databases">
        <authorList>
            <person name="Palmer J.M."/>
        </authorList>
    </citation>
    <scope>NUCLEOTIDE SEQUENCE [LARGE SCALE GENOMIC DNA]</scope>
    <source>
        <strain evidence="3 4">TWF481</strain>
    </source>
</reference>
<gene>
    <name evidence="3" type="ORF">TWF481_011458</name>
</gene>
<name>A0AAV9VZU3_9PEZI</name>
<evidence type="ECO:0000313" key="4">
    <source>
        <dbReference type="Proteomes" id="UP001370758"/>
    </source>
</evidence>
<proteinExistence type="predicted"/>
<accession>A0AAV9VZU3</accession>
<evidence type="ECO:0000256" key="1">
    <source>
        <dbReference type="SAM" id="MobiDB-lite"/>
    </source>
</evidence>
<dbReference type="EMBL" id="JAVHJL010000008">
    <property type="protein sequence ID" value="KAK6498887.1"/>
    <property type="molecule type" value="Genomic_DNA"/>
</dbReference>
<feature type="compositionally biased region" description="Basic and acidic residues" evidence="1">
    <location>
        <begin position="286"/>
        <end position="307"/>
    </location>
</feature>
<dbReference type="AlphaFoldDB" id="A0AAV9VZU3"/>